<organism evidence="1 2">
    <name type="scientific">Pseudomassariella vexata</name>
    <dbReference type="NCBI Taxonomy" id="1141098"/>
    <lineage>
        <taxon>Eukaryota</taxon>
        <taxon>Fungi</taxon>
        <taxon>Dikarya</taxon>
        <taxon>Ascomycota</taxon>
        <taxon>Pezizomycotina</taxon>
        <taxon>Sordariomycetes</taxon>
        <taxon>Xylariomycetidae</taxon>
        <taxon>Amphisphaeriales</taxon>
        <taxon>Pseudomassariaceae</taxon>
        <taxon>Pseudomassariella</taxon>
    </lineage>
</organism>
<keyword evidence="2" id="KW-1185">Reference proteome</keyword>
<evidence type="ECO:0000313" key="2">
    <source>
        <dbReference type="Proteomes" id="UP000193689"/>
    </source>
</evidence>
<sequence>MIVIPSIATKCIPCSNDHRRTEIQQAKHKIHIHFPSHITYSPSDPQPIPLLVSCTTYIAVSHTETCAHPKISLFLKLIPITAFKPLDTLSRTILSVAWSFAP</sequence>
<dbReference type="GeneID" id="63775790"/>
<dbReference type="AlphaFoldDB" id="A0A1Y2EAL9"/>
<dbReference type="Proteomes" id="UP000193689">
    <property type="component" value="Unassembled WGS sequence"/>
</dbReference>
<dbReference type="EMBL" id="MCFJ01000003">
    <property type="protein sequence ID" value="ORY68437.1"/>
    <property type="molecule type" value="Genomic_DNA"/>
</dbReference>
<proteinExistence type="predicted"/>
<name>A0A1Y2EAL9_9PEZI</name>
<comment type="caution">
    <text evidence="1">The sequence shown here is derived from an EMBL/GenBank/DDBJ whole genome shotgun (WGS) entry which is preliminary data.</text>
</comment>
<gene>
    <name evidence="1" type="ORF">BCR38DRAFT_423256</name>
</gene>
<dbReference type="RefSeq" id="XP_040718724.1">
    <property type="nucleotide sequence ID" value="XM_040859578.1"/>
</dbReference>
<reference evidence="1 2" key="1">
    <citation type="submission" date="2016-07" db="EMBL/GenBank/DDBJ databases">
        <title>Pervasive Adenine N6-methylation of Active Genes in Fungi.</title>
        <authorList>
            <consortium name="DOE Joint Genome Institute"/>
            <person name="Mondo S.J."/>
            <person name="Dannebaum R.O."/>
            <person name="Kuo R.C."/>
            <person name="Labutti K."/>
            <person name="Haridas S."/>
            <person name="Kuo A."/>
            <person name="Salamov A."/>
            <person name="Ahrendt S.R."/>
            <person name="Lipzen A."/>
            <person name="Sullivan W."/>
            <person name="Andreopoulos W.B."/>
            <person name="Clum A."/>
            <person name="Lindquist E."/>
            <person name="Daum C."/>
            <person name="Ramamoorthy G.K."/>
            <person name="Gryganskyi A."/>
            <person name="Culley D."/>
            <person name="Magnuson J.K."/>
            <person name="James T.Y."/>
            <person name="O'Malley M.A."/>
            <person name="Stajich J.E."/>
            <person name="Spatafora J.W."/>
            <person name="Visel A."/>
            <person name="Grigoriev I.V."/>
        </authorList>
    </citation>
    <scope>NUCLEOTIDE SEQUENCE [LARGE SCALE GENOMIC DNA]</scope>
    <source>
        <strain evidence="1 2">CBS 129021</strain>
    </source>
</reference>
<accession>A0A1Y2EAL9</accession>
<evidence type="ECO:0000313" key="1">
    <source>
        <dbReference type="EMBL" id="ORY68437.1"/>
    </source>
</evidence>
<dbReference type="InParanoid" id="A0A1Y2EAL9"/>
<protein>
    <submittedName>
        <fullName evidence="1">Uncharacterized protein</fullName>
    </submittedName>
</protein>